<dbReference type="InterPro" id="IPR036514">
    <property type="entry name" value="SGNH_hydro_sf"/>
</dbReference>
<dbReference type="Gene3D" id="3.40.50.1110">
    <property type="entry name" value="SGNH hydrolase"/>
    <property type="match status" value="1"/>
</dbReference>
<organism evidence="2 3">
    <name type="scientific">Actinacidiphila glaucinigra</name>
    <dbReference type="NCBI Taxonomy" id="235986"/>
    <lineage>
        <taxon>Bacteria</taxon>
        <taxon>Bacillati</taxon>
        <taxon>Actinomycetota</taxon>
        <taxon>Actinomycetes</taxon>
        <taxon>Kitasatosporales</taxon>
        <taxon>Streptomycetaceae</taxon>
        <taxon>Actinacidiphila</taxon>
    </lineage>
</organism>
<feature type="domain" description="SGNH hydrolase-type esterase" evidence="1">
    <location>
        <begin position="166"/>
        <end position="357"/>
    </location>
</feature>
<evidence type="ECO:0000313" key="3">
    <source>
        <dbReference type="Proteomes" id="UP000198280"/>
    </source>
</evidence>
<proteinExistence type="predicted"/>
<dbReference type="Pfam" id="PF13472">
    <property type="entry name" value="Lipase_GDSL_2"/>
    <property type="match status" value="1"/>
</dbReference>
<dbReference type="Gene3D" id="2.60.120.260">
    <property type="entry name" value="Galactose-binding domain-like"/>
    <property type="match status" value="1"/>
</dbReference>
<evidence type="ECO:0000259" key="1">
    <source>
        <dbReference type="Pfam" id="PF13472"/>
    </source>
</evidence>
<dbReference type="AlphaFoldDB" id="A0A239MHD6"/>
<dbReference type="Proteomes" id="UP000198280">
    <property type="component" value="Unassembled WGS sequence"/>
</dbReference>
<evidence type="ECO:0000313" key="2">
    <source>
        <dbReference type="EMBL" id="SNT41542.1"/>
    </source>
</evidence>
<protein>
    <submittedName>
        <fullName evidence="2">GDSL-like Lipase/Acylhydrolase family protein</fullName>
    </submittedName>
</protein>
<keyword evidence="2" id="KW-0378">Hydrolase</keyword>
<dbReference type="InterPro" id="IPR013830">
    <property type="entry name" value="SGNH_hydro"/>
</dbReference>
<dbReference type="EMBL" id="FZOF01000024">
    <property type="protein sequence ID" value="SNT41542.1"/>
    <property type="molecule type" value="Genomic_DNA"/>
</dbReference>
<reference evidence="2 3" key="1">
    <citation type="submission" date="2017-06" db="EMBL/GenBank/DDBJ databases">
        <authorList>
            <person name="Kim H.J."/>
            <person name="Triplett B.A."/>
        </authorList>
    </citation>
    <scope>NUCLEOTIDE SEQUENCE [LARGE SCALE GENOMIC DNA]</scope>
    <source>
        <strain evidence="2 3">CGMCC 4.1858</strain>
    </source>
</reference>
<gene>
    <name evidence="2" type="ORF">SAMN05216252_12458</name>
</gene>
<accession>A0A239MHD6</accession>
<sequence>MEIRGALDLERTRAGLLPRRLPAWTRSQYPDVFMDETTALPSGVRLVFRTAARVVELELLTSVWQLAGTFEPLPAGVVDLVLDGRRAGSAPAPPGDVLHKPDLFAEPSRREAGAPGRVRFDGLPGGEKDVELWLPQQTRTELVGLWADAEVLPPRPTGRRRWIHHGSSISHCAAAESPTATWPALAAALAGAELLNLGLGGNAMLDPYVARTIRDLPADLISLKLGINIVNRDAFRLRSFGPAVHGFLDTVRDGHPDVPLLVVSPISCPVVETTPGPTAPDLSAAVPRVVALGSPADVPGGALTLTVIRAELARIVAARAACGDPNLHYLDGRRLFGPGDVADLPDDLHPNAAGYRRMGRRFAALAFGPGGPFAERRRSGPGPVSPR</sequence>
<dbReference type="GO" id="GO:0016787">
    <property type="term" value="F:hydrolase activity"/>
    <property type="evidence" value="ECO:0007669"/>
    <property type="project" value="UniProtKB-KW"/>
</dbReference>
<dbReference type="SUPFAM" id="SSF52266">
    <property type="entry name" value="SGNH hydrolase"/>
    <property type="match status" value="1"/>
</dbReference>
<name>A0A239MHD6_9ACTN</name>
<keyword evidence="3" id="KW-1185">Reference proteome</keyword>